<dbReference type="STRING" id="39060.SAMN05660706_13227"/>
<protein>
    <recommendedName>
        <fullName evidence="3">Urease accessory protein UreF</fullName>
    </recommendedName>
</protein>
<dbReference type="InterPro" id="IPR002639">
    <property type="entry name" value="UreF"/>
</dbReference>
<evidence type="ECO:0000256" key="1">
    <source>
        <dbReference type="ARBA" id="ARBA00022988"/>
    </source>
</evidence>
<dbReference type="PANTHER" id="PTHR33620:SF1">
    <property type="entry name" value="UREASE ACCESSORY PROTEIN F"/>
    <property type="match status" value="1"/>
</dbReference>
<name>A0A1I6EAH9_9FIRM</name>
<evidence type="ECO:0000313" key="4">
    <source>
        <dbReference type="EMBL" id="SFR14581.1"/>
    </source>
</evidence>
<dbReference type="GO" id="GO:0005737">
    <property type="term" value="C:cytoplasm"/>
    <property type="evidence" value="ECO:0007669"/>
    <property type="project" value="UniProtKB-SubCell"/>
</dbReference>
<dbReference type="Gene3D" id="1.10.4190.10">
    <property type="entry name" value="Urease accessory protein UreF"/>
    <property type="match status" value="1"/>
</dbReference>
<comment type="subcellular location">
    <subcellularLocation>
        <location evidence="3">Cytoplasm</location>
    </subcellularLocation>
</comment>
<dbReference type="HAMAP" id="MF_01385">
    <property type="entry name" value="UreF"/>
    <property type="match status" value="1"/>
</dbReference>
<dbReference type="AlphaFoldDB" id="A0A1I6EAH9"/>
<dbReference type="PANTHER" id="PTHR33620">
    <property type="entry name" value="UREASE ACCESSORY PROTEIN F"/>
    <property type="match status" value="1"/>
</dbReference>
<dbReference type="GO" id="GO:0016151">
    <property type="term" value="F:nickel cation binding"/>
    <property type="evidence" value="ECO:0007669"/>
    <property type="project" value="UniProtKB-UniRule"/>
</dbReference>
<accession>A0A1I6EAH9</accession>
<evidence type="ECO:0000256" key="2">
    <source>
        <dbReference type="ARBA" id="ARBA00023186"/>
    </source>
</evidence>
<reference evidence="5" key="1">
    <citation type="submission" date="2016-10" db="EMBL/GenBank/DDBJ databases">
        <authorList>
            <person name="Varghese N."/>
            <person name="Submissions S."/>
        </authorList>
    </citation>
    <scope>NUCLEOTIDE SEQUENCE [LARGE SCALE GENOMIC DNA]</scope>
    <source>
        <strain evidence="5">DSM 3669</strain>
    </source>
</reference>
<comment type="subunit">
    <text evidence="3">UreD, UreF and UreG form a complex that acts as a GTP-hydrolysis-dependent molecular chaperone, activating the urease apoprotein by helping to assemble the nickel containing metallocenter of UreC. The UreE protein probably delivers the nickel.</text>
</comment>
<evidence type="ECO:0000256" key="3">
    <source>
        <dbReference type="HAMAP-Rule" id="MF_01385"/>
    </source>
</evidence>
<organism evidence="4 5">
    <name type="scientific">Desulfoscipio geothermicus DSM 3669</name>
    <dbReference type="NCBI Taxonomy" id="1121426"/>
    <lineage>
        <taxon>Bacteria</taxon>
        <taxon>Bacillati</taxon>
        <taxon>Bacillota</taxon>
        <taxon>Clostridia</taxon>
        <taxon>Eubacteriales</taxon>
        <taxon>Desulfallaceae</taxon>
        <taxon>Desulfoscipio</taxon>
    </lineage>
</organism>
<keyword evidence="5" id="KW-1185">Reference proteome</keyword>
<keyword evidence="3" id="KW-0963">Cytoplasm</keyword>
<dbReference type="Pfam" id="PF01730">
    <property type="entry name" value="UreF"/>
    <property type="match status" value="1"/>
</dbReference>
<proteinExistence type="inferred from homology"/>
<comment type="similarity">
    <text evidence="3">Belongs to the UreF family.</text>
</comment>
<gene>
    <name evidence="3" type="primary">ureF</name>
    <name evidence="4" type="ORF">SAMN05660706_13227</name>
</gene>
<dbReference type="RefSeq" id="WP_245779824.1">
    <property type="nucleotide sequence ID" value="NZ_FOYM01000032.1"/>
</dbReference>
<dbReference type="PIRSF" id="PIRSF009467">
    <property type="entry name" value="Ureas_acces_UreF"/>
    <property type="match status" value="1"/>
</dbReference>
<keyword evidence="2 3" id="KW-0143">Chaperone</keyword>
<dbReference type="Proteomes" id="UP000199584">
    <property type="component" value="Unassembled WGS sequence"/>
</dbReference>
<evidence type="ECO:0000313" key="5">
    <source>
        <dbReference type="Proteomes" id="UP000199584"/>
    </source>
</evidence>
<sequence>MSTHMDTYMGTPKAAEVKTYPLFCLLQISDPLLPIGGFTQSFGLETYVQKGIVHDAGSAKKYLESYLLNNFLYNDLLAVKLAWEYTGDANLDGIGNLEDIISAAKAPRELRTASMKLGTRFSIIVESVLKDHSFFISYLQRVKSGQGAGHYSVIYGLATKLLNIDKTLALSAVTYSAASQIVNNCAKLVPISQKDGQKILFGAQAIFQQIIDKVETLNESNLGICFVGFDLRSMQHERLYTRLYIS</sequence>
<keyword evidence="1 3" id="KW-0996">Nickel insertion</keyword>
<dbReference type="InterPro" id="IPR038277">
    <property type="entry name" value="UreF_sf"/>
</dbReference>
<dbReference type="EMBL" id="FOYM01000032">
    <property type="protein sequence ID" value="SFR14581.1"/>
    <property type="molecule type" value="Genomic_DNA"/>
</dbReference>
<comment type="function">
    <text evidence="3">Required for maturation of urease via the functional incorporation of the urease nickel metallocenter.</text>
</comment>